<evidence type="ECO:0000313" key="6">
    <source>
        <dbReference type="EMBL" id="CAH0535780.1"/>
    </source>
</evidence>
<comment type="caution">
    <text evidence="6">The sequence shown here is derived from an EMBL/GenBank/DDBJ whole genome shotgun (WGS) entry which is preliminary data.</text>
</comment>
<accession>A0ABN8DZA6</accession>
<name>A0ABN8DZA6_9VIBR</name>
<feature type="chain" id="PRO_5046138970" evidence="4">
    <location>
        <begin position="22"/>
        <end position="309"/>
    </location>
</feature>
<evidence type="ECO:0000256" key="3">
    <source>
        <dbReference type="ARBA" id="ARBA00023136"/>
    </source>
</evidence>
<dbReference type="EMBL" id="CAKLDI010000002">
    <property type="protein sequence ID" value="CAH0535780.1"/>
    <property type="molecule type" value="Genomic_DNA"/>
</dbReference>
<dbReference type="PANTHER" id="PTHR34501">
    <property type="entry name" value="PROTEIN YDDL-RELATED"/>
    <property type="match status" value="1"/>
</dbReference>
<dbReference type="InterPro" id="IPR033900">
    <property type="entry name" value="Gram_neg_porin_domain"/>
</dbReference>
<dbReference type="PANTHER" id="PTHR34501:SF2">
    <property type="entry name" value="OUTER MEMBRANE PORIN F-RELATED"/>
    <property type="match status" value="1"/>
</dbReference>
<proteinExistence type="predicted"/>
<comment type="subcellular location">
    <subcellularLocation>
        <location evidence="1">Cell outer membrane</location>
        <topology evidence="1">Multi-pass membrane protein</topology>
    </subcellularLocation>
</comment>
<evidence type="ECO:0000256" key="4">
    <source>
        <dbReference type="SAM" id="SignalP"/>
    </source>
</evidence>
<dbReference type="RefSeq" id="WP_237468632.1">
    <property type="nucleotide sequence ID" value="NZ_CAKLDI010000002.1"/>
</dbReference>
<feature type="domain" description="Porin" evidence="5">
    <location>
        <begin position="8"/>
        <end position="296"/>
    </location>
</feature>
<dbReference type="Proteomes" id="UP000838672">
    <property type="component" value="Unassembled WGS sequence"/>
</dbReference>
<reference evidence="6" key="1">
    <citation type="submission" date="2021-11" db="EMBL/GenBank/DDBJ databases">
        <authorList>
            <person name="Rodrigo-Torres L."/>
            <person name="Arahal R. D."/>
            <person name="Lucena T."/>
        </authorList>
    </citation>
    <scope>NUCLEOTIDE SEQUENCE</scope>
    <source>
        <strain evidence="6">CECT 7929</strain>
    </source>
</reference>
<evidence type="ECO:0000313" key="7">
    <source>
        <dbReference type="Proteomes" id="UP000838672"/>
    </source>
</evidence>
<dbReference type="InterPro" id="IPR023614">
    <property type="entry name" value="Porin_dom_sf"/>
</dbReference>
<evidence type="ECO:0000256" key="1">
    <source>
        <dbReference type="ARBA" id="ARBA00004571"/>
    </source>
</evidence>
<dbReference type="Gene3D" id="2.40.160.10">
    <property type="entry name" value="Porin"/>
    <property type="match status" value="1"/>
</dbReference>
<evidence type="ECO:0000256" key="2">
    <source>
        <dbReference type="ARBA" id="ARBA00022729"/>
    </source>
</evidence>
<keyword evidence="2 4" id="KW-0732">Signal</keyword>
<dbReference type="InterPro" id="IPR050298">
    <property type="entry name" value="Gram-neg_bact_OMP"/>
</dbReference>
<feature type="signal peptide" evidence="4">
    <location>
        <begin position="1"/>
        <end position="21"/>
    </location>
</feature>
<keyword evidence="3" id="KW-0472">Membrane</keyword>
<protein>
    <submittedName>
        <fullName evidence="6">Porin-like protein L</fullName>
    </submittedName>
</protein>
<dbReference type="Pfam" id="PF13609">
    <property type="entry name" value="Porin_4"/>
    <property type="match status" value="1"/>
</dbReference>
<sequence>MNKAVLTASMMAAFMAGNATAATVYQDDTYELKVGGRAEARFNISDENETTTQSAFEDKTRARLSIQGKSKLSSDLIAFGKYEEEINTDGEHKTRYIYAGLDTSIGAFSYGKQDSAQVMLTDYTDIMATFGGEGGDLIQGNKDKLDNVFLYQQDMGAITLAANYTAKDQKDSDNYGLAVQYATEMGLNLGLGYVDGKEANVSADQANVAISYSLGDLYLAGLYVMGALGEVDLIGYEVAAAYQVGSFAIQGTYNYQESENAGITTEQANAFALEGVYKLNGHLRGYAGYLFDQRDGKDDQLQAGLRFDF</sequence>
<keyword evidence="7" id="KW-1185">Reference proteome</keyword>
<dbReference type="SUPFAM" id="SSF56935">
    <property type="entry name" value="Porins"/>
    <property type="match status" value="1"/>
</dbReference>
<organism evidence="6 7">
    <name type="scientific">Vibrio stylophorae</name>
    <dbReference type="NCBI Taxonomy" id="659351"/>
    <lineage>
        <taxon>Bacteria</taxon>
        <taxon>Pseudomonadati</taxon>
        <taxon>Pseudomonadota</taxon>
        <taxon>Gammaproteobacteria</taxon>
        <taxon>Vibrionales</taxon>
        <taxon>Vibrionaceae</taxon>
        <taxon>Vibrio</taxon>
    </lineage>
</organism>
<gene>
    <name evidence="6" type="primary">ompL</name>
    <name evidence="6" type="ORF">VST7929_03254</name>
</gene>
<evidence type="ECO:0000259" key="5">
    <source>
        <dbReference type="Pfam" id="PF13609"/>
    </source>
</evidence>
<dbReference type="CDD" id="cd00342">
    <property type="entry name" value="gram_neg_porins"/>
    <property type="match status" value="1"/>
</dbReference>